<dbReference type="Gene3D" id="2.40.128.140">
    <property type="entry name" value="Outer membrane protein"/>
    <property type="match status" value="1"/>
</dbReference>
<organism evidence="2 3">
    <name type="scientific">Vibrio ulleungensis</name>
    <dbReference type="NCBI Taxonomy" id="2807619"/>
    <lineage>
        <taxon>Bacteria</taxon>
        <taxon>Pseudomonadati</taxon>
        <taxon>Pseudomonadota</taxon>
        <taxon>Gammaproteobacteria</taxon>
        <taxon>Vibrionales</taxon>
        <taxon>Vibrionaceae</taxon>
        <taxon>Vibrio</taxon>
    </lineage>
</organism>
<dbReference type="Proteomes" id="UP000809621">
    <property type="component" value="Unassembled WGS sequence"/>
</dbReference>
<dbReference type="Pfam" id="PF09982">
    <property type="entry name" value="LpxR"/>
    <property type="match status" value="1"/>
</dbReference>
<evidence type="ECO:0000313" key="3">
    <source>
        <dbReference type="Proteomes" id="UP000809621"/>
    </source>
</evidence>
<feature type="signal peptide" evidence="1">
    <location>
        <begin position="1"/>
        <end position="22"/>
    </location>
</feature>
<dbReference type="RefSeq" id="WP_205158375.1">
    <property type="nucleotide sequence ID" value="NZ_JAFEUM010000003.1"/>
</dbReference>
<comment type="caution">
    <text evidence="2">The sequence shown here is derived from an EMBL/GenBank/DDBJ whole genome shotgun (WGS) entry which is preliminary data.</text>
</comment>
<accession>A0ABS2HH27</accession>
<sequence length="328" mass="36677">MYSTLRLTALAVLPLIASSAIAESNSAFYFGLDNDGVFGVDQDYTNGIFFSYSSDIELDKDSIFYHLPTEPFKQGLDNEMKWSIQMGQKMWTPSDLAASEPQPGERPYAGLLFAEASLYALDDDQVSYFGLMLGTTGDNALTEHSQKFVHSLTGSPDPQGWDYQIYDQIVLNLNHKNDQRHFYQPQESGWGSEFSTNYRAMLGNFRTEVAVGGLYRWGYQLHDSFGSTNISNEASLNPTMIRRAKTGGYFFGGIEGRYRFNDITIDGDRPDEVPETTVENLQATAVLGAVGYYRGWGISFSIAAKSNDFEEDNSNFLANGSLALFWLF</sequence>
<dbReference type="InterPro" id="IPR018707">
    <property type="entry name" value="LpxR"/>
</dbReference>
<feature type="chain" id="PRO_5045205077" evidence="1">
    <location>
        <begin position="23"/>
        <end position="328"/>
    </location>
</feature>
<reference evidence="2 3" key="1">
    <citation type="submission" date="2021-02" db="EMBL/GenBank/DDBJ databases">
        <authorList>
            <person name="Park J.-S."/>
        </authorList>
    </citation>
    <scope>NUCLEOTIDE SEQUENCE [LARGE SCALE GENOMIC DNA]</scope>
    <source>
        <strain evidence="2 3">188UL20-2</strain>
    </source>
</reference>
<proteinExistence type="predicted"/>
<dbReference type="InterPro" id="IPR037107">
    <property type="entry name" value="Put_OMP_sf"/>
</dbReference>
<keyword evidence="1" id="KW-0732">Signal</keyword>
<gene>
    <name evidence="2" type="ORF">JQC93_10475</name>
</gene>
<keyword evidence="3" id="KW-1185">Reference proteome</keyword>
<dbReference type="EMBL" id="JAFEUM010000003">
    <property type="protein sequence ID" value="MBM7036825.1"/>
    <property type="molecule type" value="Genomic_DNA"/>
</dbReference>
<name>A0ABS2HH27_9VIBR</name>
<evidence type="ECO:0000256" key="1">
    <source>
        <dbReference type="SAM" id="SignalP"/>
    </source>
</evidence>
<protein>
    <submittedName>
        <fullName evidence="2">Lipid A deacylase LpxR family protein</fullName>
    </submittedName>
</protein>
<evidence type="ECO:0000313" key="2">
    <source>
        <dbReference type="EMBL" id="MBM7036825.1"/>
    </source>
</evidence>